<evidence type="ECO:0000313" key="1">
    <source>
        <dbReference type="EMBL" id="SYX86033.1"/>
    </source>
</evidence>
<proteinExistence type="predicted"/>
<protein>
    <submittedName>
        <fullName evidence="1">Uncharacterized protein</fullName>
    </submittedName>
</protein>
<evidence type="ECO:0000313" key="2">
    <source>
        <dbReference type="Proteomes" id="UP000304148"/>
    </source>
</evidence>
<name>A0A383RGT6_PAEAL</name>
<organism evidence="1 2">
    <name type="scientific">Paenibacillus alvei</name>
    <name type="common">Bacillus alvei</name>
    <dbReference type="NCBI Taxonomy" id="44250"/>
    <lineage>
        <taxon>Bacteria</taxon>
        <taxon>Bacillati</taxon>
        <taxon>Bacillota</taxon>
        <taxon>Bacilli</taxon>
        <taxon>Bacillales</taxon>
        <taxon>Paenibacillaceae</taxon>
        <taxon>Paenibacillus</taxon>
    </lineage>
</organism>
<accession>A0A383RGT6</accession>
<gene>
    <name evidence="1" type="ORF">PBLR_14455</name>
</gene>
<dbReference type="Proteomes" id="UP000304148">
    <property type="component" value="Chromosome"/>
</dbReference>
<reference evidence="2" key="1">
    <citation type="submission" date="2018-08" db="EMBL/GenBank/DDBJ databases">
        <authorList>
            <person name="Chevrot R."/>
        </authorList>
    </citation>
    <scope>NUCLEOTIDE SEQUENCE [LARGE SCALE GENOMIC DNA]</scope>
</reference>
<sequence length="40" mass="4812">MIDSISWVIYTSLHILKMMAVHLEYMIQIVSCQRFHVNEM</sequence>
<dbReference type="EMBL" id="LS992241">
    <property type="protein sequence ID" value="SYX86033.1"/>
    <property type="molecule type" value="Genomic_DNA"/>
</dbReference>
<dbReference type="AlphaFoldDB" id="A0A383RGT6"/>